<dbReference type="EC" id="7.1.1.2" evidence="4 18"/>
<comment type="similarity">
    <text evidence="3 18">Belongs to the complex I subunit 2 family.</text>
</comment>
<dbReference type="PANTHER" id="PTHR46552">
    <property type="entry name" value="NADH-UBIQUINONE OXIDOREDUCTASE CHAIN 2"/>
    <property type="match status" value="1"/>
</dbReference>
<evidence type="ECO:0000256" key="7">
    <source>
        <dbReference type="ARBA" id="ARBA00022660"/>
    </source>
</evidence>
<dbReference type="GO" id="GO:0005743">
    <property type="term" value="C:mitochondrial inner membrane"/>
    <property type="evidence" value="ECO:0007669"/>
    <property type="project" value="UniProtKB-SubCell"/>
</dbReference>
<evidence type="ECO:0000256" key="5">
    <source>
        <dbReference type="ARBA" id="ARBA00021008"/>
    </source>
</evidence>
<geneLocation type="mitochondrion" evidence="20"/>
<feature type="transmembrane region" description="Helical" evidence="18">
    <location>
        <begin position="222"/>
        <end position="244"/>
    </location>
</feature>
<dbReference type="EMBL" id="MG253255">
    <property type="protein sequence ID" value="AWN56079.1"/>
    <property type="molecule type" value="Genomic_DNA"/>
</dbReference>
<keyword evidence="14 18" id="KW-0830">Ubiquinone</keyword>
<feature type="transmembrane region" description="Helical" evidence="18">
    <location>
        <begin position="178"/>
        <end position="202"/>
    </location>
</feature>
<evidence type="ECO:0000256" key="10">
    <source>
        <dbReference type="ARBA" id="ARBA00022967"/>
    </source>
</evidence>
<evidence type="ECO:0000256" key="4">
    <source>
        <dbReference type="ARBA" id="ARBA00012944"/>
    </source>
</evidence>
<feature type="domain" description="NADH:quinone oxidoreductase/Mrp antiporter transmembrane" evidence="19">
    <location>
        <begin position="18"/>
        <end position="266"/>
    </location>
</feature>
<proteinExistence type="inferred from homology"/>
<evidence type="ECO:0000256" key="18">
    <source>
        <dbReference type="RuleBase" id="RU003403"/>
    </source>
</evidence>
<evidence type="ECO:0000256" key="2">
    <source>
        <dbReference type="ARBA" id="ARBA00004448"/>
    </source>
</evidence>
<dbReference type="GO" id="GO:0008137">
    <property type="term" value="F:NADH dehydrogenase (ubiquinone) activity"/>
    <property type="evidence" value="ECO:0007669"/>
    <property type="project" value="UniProtKB-EC"/>
</dbReference>
<dbReference type="AlphaFoldDB" id="A0A343YV58"/>
<keyword evidence="8 18" id="KW-0812">Transmembrane</keyword>
<evidence type="ECO:0000256" key="14">
    <source>
        <dbReference type="ARBA" id="ARBA00023075"/>
    </source>
</evidence>
<comment type="function">
    <text evidence="1">Core subunit of the mitochondrial membrane respiratory chain NADH dehydrogenase (Complex I) that is believed to belong to the minimal assembly required for catalysis. Complex I functions in the transfer of electrons from NADH to the respiratory chain. The immediate electron acceptor for the enzyme is believed to be ubiquinone.</text>
</comment>
<comment type="catalytic activity">
    <reaction evidence="17 18">
        <text>a ubiquinone + NADH + 5 H(+)(in) = a ubiquinol + NAD(+) + 4 H(+)(out)</text>
        <dbReference type="Rhea" id="RHEA:29091"/>
        <dbReference type="Rhea" id="RHEA-COMP:9565"/>
        <dbReference type="Rhea" id="RHEA-COMP:9566"/>
        <dbReference type="ChEBI" id="CHEBI:15378"/>
        <dbReference type="ChEBI" id="CHEBI:16389"/>
        <dbReference type="ChEBI" id="CHEBI:17976"/>
        <dbReference type="ChEBI" id="CHEBI:57540"/>
        <dbReference type="ChEBI" id="CHEBI:57945"/>
        <dbReference type="EC" id="7.1.1.2"/>
    </reaction>
</comment>
<keyword evidence="16 18" id="KW-0472">Membrane</keyword>
<keyword evidence="9 18" id="KW-0999">Mitochondrion inner membrane</keyword>
<keyword evidence="6" id="KW-0813">Transport</keyword>
<evidence type="ECO:0000259" key="19">
    <source>
        <dbReference type="Pfam" id="PF00361"/>
    </source>
</evidence>
<organism evidence="20">
    <name type="scientific">Anthicidae sp. DPP-2018</name>
    <dbReference type="NCBI Taxonomy" id="2136110"/>
    <lineage>
        <taxon>Eukaryota</taxon>
        <taxon>Metazoa</taxon>
        <taxon>Ecdysozoa</taxon>
        <taxon>Arthropoda</taxon>
        <taxon>Hexapoda</taxon>
        <taxon>Insecta</taxon>
        <taxon>Pterygota</taxon>
        <taxon>Neoptera</taxon>
        <taxon>Endopterygota</taxon>
        <taxon>Coleoptera</taxon>
        <taxon>Polyphaga</taxon>
        <taxon>Cucujiformia</taxon>
        <taxon>Anthicidae</taxon>
    </lineage>
</organism>
<feature type="transmembrane region" description="Helical" evidence="18">
    <location>
        <begin position="107"/>
        <end position="129"/>
    </location>
</feature>
<evidence type="ECO:0000256" key="1">
    <source>
        <dbReference type="ARBA" id="ARBA00003257"/>
    </source>
</evidence>
<accession>A0A343YV58</accession>
<comment type="subcellular location">
    <subcellularLocation>
        <location evidence="2 18">Mitochondrion inner membrane</location>
        <topology evidence="2 18">Multi-pass membrane protein</topology>
    </subcellularLocation>
</comment>
<dbReference type="GO" id="GO:0006120">
    <property type="term" value="P:mitochondrial electron transport, NADH to ubiquinone"/>
    <property type="evidence" value="ECO:0007669"/>
    <property type="project" value="InterPro"/>
</dbReference>
<evidence type="ECO:0000256" key="9">
    <source>
        <dbReference type="ARBA" id="ARBA00022792"/>
    </source>
</evidence>
<evidence type="ECO:0000256" key="11">
    <source>
        <dbReference type="ARBA" id="ARBA00022982"/>
    </source>
</evidence>
<evidence type="ECO:0000256" key="6">
    <source>
        <dbReference type="ARBA" id="ARBA00022448"/>
    </source>
</evidence>
<dbReference type="PRINTS" id="PR01436">
    <property type="entry name" value="NADHDHGNASE2"/>
</dbReference>
<keyword evidence="10 18" id="KW-1278">Translocase</keyword>
<dbReference type="InterPro" id="IPR001750">
    <property type="entry name" value="ND/Mrp_TM"/>
</dbReference>
<sequence>MFINTMMLGTIISISSFSWIGMWMGLEINLLSIIPIMKSSKNMYSSEASIKYFLTQAMASLILLFSIILMMMKLNNMTSNLYILDMALLTKLGAAPFHFWFPEVMKGLSWMNCMILMTWQKIAPLMLILNNNSNKILIFSIISSLIISTIMSFNQTSLRKIMAFSSINHLAWMLSSSLISFNITMLYFLIYSILSFILVKIFETTKSFYLNQLMNIQIPKMIKISLTLNFMSLGGLPPFLGFFPKWMIINLMSNNFPLLNLILIFFTLIMLFIYIRLMMSSMIISHTENKLFKKSNFKMFTLNFLIISSLILCTMILT</sequence>
<feature type="transmembrane region" description="Helical" evidence="18">
    <location>
        <begin position="297"/>
        <end position="317"/>
    </location>
</feature>
<feature type="transmembrane region" description="Helical" evidence="18">
    <location>
        <begin position="136"/>
        <end position="158"/>
    </location>
</feature>
<evidence type="ECO:0000256" key="12">
    <source>
        <dbReference type="ARBA" id="ARBA00022989"/>
    </source>
</evidence>
<keyword evidence="13 18" id="KW-0520">NAD</keyword>
<evidence type="ECO:0000256" key="3">
    <source>
        <dbReference type="ARBA" id="ARBA00007012"/>
    </source>
</evidence>
<evidence type="ECO:0000256" key="17">
    <source>
        <dbReference type="ARBA" id="ARBA00049551"/>
    </source>
</evidence>
<protein>
    <recommendedName>
        <fullName evidence="5 18">NADH-ubiquinone oxidoreductase chain 2</fullName>
        <ecNumber evidence="4 18">7.1.1.2</ecNumber>
    </recommendedName>
</protein>
<dbReference type="Pfam" id="PF00361">
    <property type="entry name" value="Proton_antipo_M"/>
    <property type="match status" value="1"/>
</dbReference>
<keyword evidence="7 18" id="KW-0679">Respiratory chain</keyword>
<dbReference type="InterPro" id="IPR003917">
    <property type="entry name" value="NADH_UbQ_OxRdtase_chain2"/>
</dbReference>
<evidence type="ECO:0000313" key="20">
    <source>
        <dbReference type="EMBL" id="AWN56079.1"/>
    </source>
</evidence>
<keyword evidence="11 18" id="KW-0249">Electron transport</keyword>
<feature type="transmembrane region" description="Helical" evidence="18">
    <location>
        <begin position="256"/>
        <end position="277"/>
    </location>
</feature>
<dbReference type="PANTHER" id="PTHR46552:SF1">
    <property type="entry name" value="NADH-UBIQUINONE OXIDOREDUCTASE CHAIN 2"/>
    <property type="match status" value="1"/>
</dbReference>
<evidence type="ECO:0000256" key="16">
    <source>
        <dbReference type="ARBA" id="ARBA00023136"/>
    </source>
</evidence>
<feature type="transmembrane region" description="Helical" evidence="18">
    <location>
        <begin position="12"/>
        <end position="37"/>
    </location>
</feature>
<evidence type="ECO:0000256" key="13">
    <source>
        <dbReference type="ARBA" id="ARBA00023027"/>
    </source>
</evidence>
<keyword evidence="12 18" id="KW-1133">Transmembrane helix</keyword>
<comment type="function">
    <text evidence="18">Core subunit of the mitochondrial membrane respiratory chain NADH dehydrogenase (Complex I) which catalyzes electron transfer from NADH through the respiratory chain, using ubiquinone as an electron acceptor. Essential for the catalytic activity and assembly of complex I.</text>
</comment>
<feature type="transmembrane region" description="Helical" evidence="18">
    <location>
        <begin position="49"/>
        <end position="69"/>
    </location>
</feature>
<reference evidence="20" key="1">
    <citation type="submission" date="2017-10" db="EMBL/GenBank/DDBJ databases">
        <title>Mitogenomes of tropical arthropods.</title>
        <authorList>
            <person name="Pires Paula D."/>
            <person name="Coiti Togawa R."/>
        </authorList>
    </citation>
    <scope>NUCLEOTIDE SEQUENCE</scope>
</reference>
<keyword evidence="15 18" id="KW-0496">Mitochondrion</keyword>
<name>A0A343YV58_9CUCU</name>
<dbReference type="InterPro" id="IPR050175">
    <property type="entry name" value="Complex_I_Subunit_2"/>
</dbReference>
<evidence type="ECO:0000256" key="8">
    <source>
        <dbReference type="ARBA" id="ARBA00022692"/>
    </source>
</evidence>
<evidence type="ECO:0000256" key="15">
    <source>
        <dbReference type="ARBA" id="ARBA00023128"/>
    </source>
</evidence>